<feature type="region of interest" description="Disordered" evidence="3">
    <location>
        <begin position="171"/>
        <end position="190"/>
    </location>
</feature>
<keyword evidence="2" id="KW-0539">Nucleus</keyword>
<feature type="compositionally biased region" description="Acidic residues" evidence="3">
    <location>
        <begin position="324"/>
        <end position="359"/>
    </location>
</feature>
<feature type="compositionally biased region" description="Polar residues" evidence="3">
    <location>
        <begin position="44"/>
        <end position="60"/>
    </location>
</feature>
<evidence type="ECO:0000259" key="4">
    <source>
        <dbReference type="Pfam" id="PF07808"/>
    </source>
</evidence>
<dbReference type="InParanoid" id="L8G5T2"/>
<dbReference type="EMBL" id="GL573213">
    <property type="protein sequence ID" value="ELR08184.1"/>
    <property type="molecule type" value="Genomic_DNA"/>
</dbReference>
<dbReference type="OrthoDB" id="3366823at2759"/>
<sequence>MNNQQFRKLVLDTPARQSLNGDNKATLGATPRRDGGATALGSRMRSSIPMTPRSVATSGGNDFARQLAERQREVSGQQPTKKFRSVAAPRGAKLASGYVDRTQMRESEVEDDKAERVKALEEMMKLQQIDQATFERLRDEIIGGDVNSVHLMKGLDYKLLERVRRGEDVLQGKSKENAEDEGDEVDVDDEFEKLEEKEIVPVARERAAKHGEMAKASLVPGKKRNRDQILAELKAARAEAKAKAGPSLGTKFKKVGASRAEPRIEKDERGREVLITVDERGDEKRKVRRVQVEQPKEEKHALLMPDKDAAPLGMEVPDIPTPTIEEDEDFDIFDDAGDDYDPLAGLDDDVDSEAEDGEIAEAPSKDVPSPSQTPEEETASLDKLSMPPPPRPKAVVKARNYFGETAPTSKTSAKPALGDPTILAALKKASQIGGQVKEAKSEEDAARETNLQKMLQSQDRDADDIDMGFGSSRFADEEDYGDEKIKLSNWGGDDDGEEGGAMGRLRGSVGRRRGRGMSIARRMC</sequence>
<accession>L8G5T2</accession>
<feature type="region of interest" description="Disordered" evidence="3">
    <location>
        <begin position="282"/>
        <end position="394"/>
    </location>
</feature>
<dbReference type="InterPro" id="IPR039896">
    <property type="entry name" value="Red-like"/>
</dbReference>
<comment type="subcellular location">
    <subcellularLocation>
        <location evidence="1">Nucleus</location>
    </subcellularLocation>
</comment>
<dbReference type="VEuPathDB" id="FungiDB:GMDG_02996"/>
<dbReference type="InterPro" id="IPR012916">
    <property type="entry name" value="RED_N"/>
</dbReference>
<evidence type="ECO:0000256" key="3">
    <source>
        <dbReference type="SAM" id="MobiDB-lite"/>
    </source>
</evidence>
<feature type="compositionally biased region" description="Basic and acidic residues" evidence="3">
    <location>
        <begin position="282"/>
        <end position="309"/>
    </location>
</feature>
<evidence type="ECO:0000256" key="1">
    <source>
        <dbReference type="ARBA" id="ARBA00004123"/>
    </source>
</evidence>
<reference evidence="6" key="1">
    <citation type="submission" date="2010-09" db="EMBL/GenBank/DDBJ databases">
        <title>The genome sequence of Geomyces destructans 20631-21.</title>
        <authorList>
            <consortium name="The Broad Institute Genome Sequencing Platform"/>
            <person name="Cuomo C.A."/>
            <person name="Blehert D.S."/>
            <person name="Lorch J.M."/>
            <person name="Young S.K."/>
            <person name="Zeng Q."/>
            <person name="Gargeya S."/>
            <person name="Fitzgerald M."/>
            <person name="Haas B."/>
            <person name="Abouelleil A."/>
            <person name="Alvarado L."/>
            <person name="Arachchi H.M."/>
            <person name="Berlin A."/>
            <person name="Brown A."/>
            <person name="Chapman S.B."/>
            <person name="Chen Z."/>
            <person name="Dunbar C."/>
            <person name="Freedman E."/>
            <person name="Gearin G."/>
            <person name="Gellesch M."/>
            <person name="Goldberg J."/>
            <person name="Griggs A."/>
            <person name="Gujja S."/>
            <person name="Heiman D."/>
            <person name="Howarth C."/>
            <person name="Larson L."/>
            <person name="Lui A."/>
            <person name="MacDonald P.J.P."/>
            <person name="Montmayeur A."/>
            <person name="Murphy C."/>
            <person name="Neiman D."/>
            <person name="Pearson M."/>
            <person name="Priest M."/>
            <person name="Roberts A."/>
            <person name="Saif S."/>
            <person name="Shea T."/>
            <person name="Shenoy N."/>
            <person name="Sisk P."/>
            <person name="Stolte C."/>
            <person name="Sykes S."/>
            <person name="Wortman J."/>
            <person name="Nusbaum C."/>
            <person name="Birren B."/>
        </authorList>
    </citation>
    <scope>NUCLEOTIDE SEQUENCE [LARGE SCALE GENOMIC DNA]</scope>
    <source>
        <strain evidence="6">ATCC MYA-4855 / 20631-21</strain>
    </source>
</reference>
<evidence type="ECO:0000313" key="6">
    <source>
        <dbReference type="Proteomes" id="UP000011064"/>
    </source>
</evidence>
<dbReference type="AlphaFoldDB" id="L8G5T2"/>
<name>L8G5T2_PSED2</name>
<feature type="region of interest" description="Disordered" evidence="3">
    <location>
        <begin position="12"/>
        <end position="60"/>
    </location>
</feature>
<gene>
    <name evidence="5" type="ORF">GMDG_02996</name>
</gene>
<feature type="compositionally biased region" description="Acidic residues" evidence="3">
    <location>
        <begin position="178"/>
        <end position="190"/>
    </location>
</feature>
<proteinExistence type="predicted"/>
<dbReference type="Pfam" id="PF07808">
    <property type="entry name" value="RED_N"/>
    <property type="match status" value="1"/>
</dbReference>
<feature type="region of interest" description="Disordered" evidence="3">
    <location>
        <begin position="454"/>
        <end position="524"/>
    </location>
</feature>
<feature type="domain" description="RED-like N-terminal" evidence="4">
    <location>
        <begin position="90"/>
        <end position="212"/>
    </location>
</feature>
<dbReference type="STRING" id="658429.L8G5T2"/>
<dbReference type="GO" id="GO:0005634">
    <property type="term" value="C:nucleus"/>
    <property type="evidence" value="ECO:0007669"/>
    <property type="project" value="UniProtKB-SubCell"/>
</dbReference>
<dbReference type="HOGENOM" id="CLU_017393_0_0_1"/>
<keyword evidence="6" id="KW-1185">Reference proteome</keyword>
<dbReference type="PANTHER" id="PTHR12765">
    <property type="entry name" value="RED PROTEIN IK FACTOR CYTOKINE IK"/>
    <property type="match status" value="1"/>
</dbReference>
<evidence type="ECO:0000256" key="2">
    <source>
        <dbReference type="ARBA" id="ARBA00023242"/>
    </source>
</evidence>
<feature type="region of interest" description="Disordered" evidence="3">
    <location>
        <begin position="239"/>
        <end position="264"/>
    </location>
</feature>
<organism evidence="5 6">
    <name type="scientific">Pseudogymnoascus destructans (strain ATCC MYA-4855 / 20631-21)</name>
    <name type="common">Bat white-nose syndrome fungus</name>
    <name type="synonym">Geomyces destructans</name>
    <dbReference type="NCBI Taxonomy" id="658429"/>
    <lineage>
        <taxon>Eukaryota</taxon>
        <taxon>Fungi</taxon>
        <taxon>Dikarya</taxon>
        <taxon>Ascomycota</taxon>
        <taxon>Pezizomycotina</taxon>
        <taxon>Leotiomycetes</taxon>
        <taxon>Thelebolales</taxon>
        <taxon>Thelebolaceae</taxon>
        <taxon>Pseudogymnoascus</taxon>
    </lineage>
</organism>
<evidence type="ECO:0000313" key="5">
    <source>
        <dbReference type="EMBL" id="ELR08184.1"/>
    </source>
</evidence>
<dbReference type="Proteomes" id="UP000011064">
    <property type="component" value="Unassembled WGS sequence"/>
</dbReference>
<protein>
    <recommendedName>
        <fullName evidence="4">RED-like N-terminal domain-containing protein</fullName>
    </recommendedName>
</protein>